<sequence>MATFLLIHGGGDVGWYWHLVEERLRAHGHRTFAPDLPDDDSATLDDYVDAATAAVADHEDLVIVGHSYGAYTATLAAQRLSARLLVLLAGMIPAPGESPNEWWANTGYRQAVEEQAALDGGRTGNDDPFISFYNGVPRPIAEEAMRRASHRGESSTVAKTPWPLPTWPSIPTRVILCEDDKFFPAPFLRRLTRSRLALTPDEVPGGHCAALSHPAEITNLLLGYLA</sequence>
<dbReference type="RefSeq" id="WP_120740755.1">
    <property type="nucleotide sequence ID" value="NZ_CP032568.1"/>
</dbReference>
<name>A0A386ZH45_9NOCA</name>
<dbReference type="Proteomes" id="UP000267164">
    <property type="component" value="Chromosome"/>
</dbReference>
<accession>A0A386ZH45</accession>
<dbReference type="Gene3D" id="3.40.50.1820">
    <property type="entry name" value="alpha/beta hydrolase"/>
    <property type="match status" value="1"/>
</dbReference>
<dbReference type="SUPFAM" id="SSF53474">
    <property type="entry name" value="alpha/beta-Hydrolases"/>
    <property type="match status" value="1"/>
</dbReference>
<gene>
    <name evidence="2" type="ORF">D7D52_26965</name>
</gene>
<dbReference type="InterPro" id="IPR052897">
    <property type="entry name" value="Sec-Metab_Biosynth_Hydrolase"/>
</dbReference>
<keyword evidence="2" id="KW-0378">Hydrolase</keyword>
<reference evidence="2 3" key="1">
    <citation type="submission" date="2018-09" db="EMBL/GenBank/DDBJ databases">
        <title>Nocardia yunnanensis sp. nov., an actinomycete isolated from a soil sample.</title>
        <authorList>
            <person name="Zhang J."/>
        </authorList>
    </citation>
    <scope>NUCLEOTIDE SEQUENCE [LARGE SCALE GENOMIC DNA]</scope>
    <source>
        <strain evidence="2 3">CFHS0054</strain>
    </source>
</reference>
<feature type="domain" description="AB hydrolase-1" evidence="1">
    <location>
        <begin position="4"/>
        <end position="217"/>
    </location>
</feature>
<dbReference type="PANTHER" id="PTHR37017">
    <property type="entry name" value="AB HYDROLASE-1 DOMAIN-CONTAINING PROTEIN-RELATED"/>
    <property type="match status" value="1"/>
</dbReference>
<dbReference type="Pfam" id="PF12697">
    <property type="entry name" value="Abhydrolase_6"/>
    <property type="match status" value="1"/>
</dbReference>
<keyword evidence="3" id="KW-1185">Reference proteome</keyword>
<proteinExistence type="predicted"/>
<dbReference type="InterPro" id="IPR029058">
    <property type="entry name" value="AB_hydrolase_fold"/>
</dbReference>
<dbReference type="PANTHER" id="PTHR37017:SF11">
    <property type="entry name" value="ESTERASE_LIPASE_THIOESTERASE DOMAIN-CONTAINING PROTEIN"/>
    <property type="match status" value="1"/>
</dbReference>
<protein>
    <submittedName>
        <fullName evidence="2">Alpha/beta hydrolase</fullName>
    </submittedName>
</protein>
<dbReference type="OrthoDB" id="9773549at2"/>
<evidence type="ECO:0000313" key="2">
    <source>
        <dbReference type="EMBL" id="AYF76847.1"/>
    </source>
</evidence>
<evidence type="ECO:0000313" key="3">
    <source>
        <dbReference type="Proteomes" id="UP000267164"/>
    </source>
</evidence>
<organism evidence="2 3">
    <name type="scientific">Nocardia yunnanensis</name>
    <dbReference type="NCBI Taxonomy" id="2382165"/>
    <lineage>
        <taxon>Bacteria</taxon>
        <taxon>Bacillati</taxon>
        <taxon>Actinomycetota</taxon>
        <taxon>Actinomycetes</taxon>
        <taxon>Mycobacteriales</taxon>
        <taxon>Nocardiaceae</taxon>
        <taxon>Nocardia</taxon>
    </lineage>
</organism>
<dbReference type="InterPro" id="IPR000073">
    <property type="entry name" value="AB_hydrolase_1"/>
</dbReference>
<dbReference type="EMBL" id="CP032568">
    <property type="protein sequence ID" value="AYF76847.1"/>
    <property type="molecule type" value="Genomic_DNA"/>
</dbReference>
<dbReference type="AlphaFoldDB" id="A0A386ZH45"/>
<dbReference type="GO" id="GO:0016787">
    <property type="term" value="F:hydrolase activity"/>
    <property type="evidence" value="ECO:0007669"/>
    <property type="project" value="UniProtKB-KW"/>
</dbReference>
<evidence type="ECO:0000259" key="1">
    <source>
        <dbReference type="Pfam" id="PF12697"/>
    </source>
</evidence>
<dbReference type="KEGG" id="nyu:D7D52_26965"/>